<gene>
    <name evidence="1" type="ORF">METZ01_LOCUS24899</name>
</gene>
<protein>
    <submittedName>
        <fullName evidence="1">Uncharacterized protein</fullName>
    </submittedName>
</protein>
<proteinExistence type="predicted"/>
<organism evidence="1">
    <name type="scientific">marine metagenome</name>
    <dbReference type="NCBI Taxonomy" id="408172"/>
    <lineage>
        <taxon>unclassified sequences</taxon>
        <taxon>metagenomes</taxon>
        <taxon>ecological metagenomes</taxon>
    </lineage>
</organism>
<evidence type="ECO:0000313" key="1">
    <source>
        <dbReference type="EMBL" id="SUZ72045.1"/>
    </source>
</evidence>
<reference evidence="1" key="1">
    <citation type="submission" date="2018-05" db="EMBL/GenBank/DDBJ databases">
        <authorList>
            <person name="Lanie J.A."/>
            <person name="Ng W.-L."/>
            <person name="Kazmierczak K.M."/>
            <person name="Andrzejewski T.M."/>
            <person name="Davidsen T.M."/>
            <person name="Wayne K.J."/>
            <person name="Tettelin H."/>
            <person name="Glass J.I."/>
            <person name="Rusch D."/>
            <person name="Podicherti R."/>
            <person name="Tsui H.-C.T."/>
            <person name="Winkler M.E."/>
        </authorList>
    </citation>
    <scope>NUCLEOTIDE SEQUENCE</scope>
</reference>
<dbReference type="AlphaFoldDB" id="A0A381PYB5"/>
<dbReference type="EMBL" id="UINC01001141">
    <property type="protein sequence ID" value="SUZ72045.1"/>
    <property type="molecule type" value="Genomic_DNA"/>
</dbReference>
<name>A0A381PYB5_9ZZZZ</name>
<sequence>MTLQDDEWSKALTVTELPSNRNDCCILSRDEANLLLCFLSPPSDPMVLIPNRLPPSSGDHPASTRNQGVSWNWAVLTERSPRWFDLGNMEVVEAPPDLADPERIEAYVGQASVVGVMRARMLDEDPSITVSPGAWFSPPRSKPDPPLSELAYHRGPWLLGSCHEMAPVVRPNQPVAAPIKERLPRSVLLRSAKSNAVVVADLGGLHMEGRDYPMSALDHWIQRAHPRLTNHERRRRLQALRDRISTSRRVKTDDSTWRRFRRDWGSASFSTEESSIRLVDLRGLGKSASESLILWSLQEVDGIPLVLEIGVHLPNDVLSLVASHPNLRLVLLDEMMPPFESLDRLGLDRLRTLPWLNFSTKGGKAIPIRLMEGTQAIASSSDDEQYTISPWDILGRTPSHGFTPLKLDGDMASIVGSAASQFPEGDEEWANQMEARYPLAAWVASPQWARWPRWQRLSTRLDPEWLALLDVDHLPIDKISSVADQAPDSVLELYAEKITTKLREDPDNLLRSWPAIDPTQANRGAAWLASQFIQNSAWLPDDSHGDLLGWAVEAWLSEPPRESLSALRGISWLYDNTQSSPKEHEEMIHRIRERGSQLPGGHCLNTWSKLLNHALGEQKADLEAIKQFLRDLPPGWWAPISSEMLMQLLQEDSMDDLLSNRSPWCATILRPIGEECVAPGLSSIAHPGCDPELIQSLQNRMRSISSDDISTGNLDPLSDLLNALESARDKTPPVSGRTHDLVGWLAQPAERWPKFTIEMMMNGDQSVAERLILGLSGFHPGLS</sequence>
<accession>A0A381PYB5</accession>